<feature type="region of interest" description="Disordered" evidence="1">
    <location>
        <begin position="191"/>
        <end position="307"/>
    </location>
</feature>
<accession>A0ABD1LBP5</accession>
<comment type="caution">
    <text evidence="3">The sequence shown here is derived from an EMBL/GenBank/DDBJ whole genome shotgun (WGS) entry which is preliminary data.</text>
</comment>
<feature type="compositionally biased region" description="Polar residues" evidence="1">
    <location>
        <begin position="76"/>
        <end position="85"/>
    </location>
</feature>
<dbReference type="PANTHER" id="PTHR34798">
    <property type="entry name" value="PROTEIN TIME FOR COFFEE"/>
    <property type="match status" value="1"/>
</dbReference>
<evidence type="ECO:0000256" key="1">
    <source>
        <dbReference type="SAM" id="MobiDB-lite"/>
    </source>
</evidence>
<feature type="compositionally biased region" description="Basic and acidic residues" evidence="1">
    <location>
        <begin position="287"/>
        <end position="301"/>
    </location>
</feature>
<organism evidence="3 4">
    <name type="scientific">Flemingia macrophylla</name>
    <dbReference type="NCBI Taxonomy" id="520843"/>
    <lineage>
        <taxon>Eukaryota</taxon>
        <taxon>Viridiplantae</taxon>
        <taxon>Streptophyta</taxon>
        <taxon>Embryophyta</taxon>
        <taxon>Tracheophyta</taxon>
        <taxon>Spermatophyta</taxon>
        <taxon>Magnoliopsida</taxon>
        <taxon>eudicotyledons</taxon>
        <taxon>Gunneridae</taxon>
        <taxon>Pentapetalae</taxon>
        <taxon>rosids</taxon>
        <taxon>fabids</taxon>
        <taxon>Fabales</taxon>
        <taxon>Fabaceae</taxon>
        <taxon>Papilionoideae</taxon>
        <taxon>50 kb inversion clade</taxon>
        <taxon>NPAAA clade</taxon>
        <taxon>indigoferoid/millettioid clade</taxon>
        <taxon>Phaseoleae</taxon>
        <taxon>Flemingia</taxon>
    </lineage>
</organism>
<feature type="compositionally biased region" description="Low complexity" evidence="1">
    <location>
        <begin position="51"/>
        <end position="60"/>
    </location>
</feature>
<sequence length="307" mass="33406">MRDNNNMDRTRRSTMPANPLFPRRRHPTISLRSSSQEDAARLKAKRRRACSNSNNNNNSHSTEEESVGNEQDARMHSSNTASSAPDQVIGAAVPRRTRSGPIDILIIIIVIIQVFSSFSHTFFSLSASVKRPYHSLVEEQSGEAASPSSYNLSLSKKMKPIGSKTGLPSSSNQEDIEIEIAELLYGLRASQNHGSSSSQKVEASDSRPARITSPTDVEKKKVEDYSSSCTPNISASETVRNESAKMEKASSESPSVLSCHGIESPQGTKQDIEDYNLNSRADCGDTADGRSKSKLDVDKHNSTSSSG</sequence>
<dbReference type="Proteomes" id="UP001603857">
    <property type="component" value="Unassembled WGS sequence"/>
</dbReference>
<evidence type="ECO:0000256" key="2">
    <source>
        <dbReference type="SAM" id="Phobius"/>
    </source>
</evidence>
<feature type="compositionally biased region" description="Polar residues" evidence="1">
    <location>
        <begin position="225"/>
        <end position="238"/>
    </location>
</feature>
<feature type="region of interest" description="Disordered" evidence="1">
    <location>
        <begin position="1"/>
        <end position="88"/>
    </location>
</feature>
<name>A0ABD1LBP5_9FABA</name>
<gene>
    <name evidence="3" type="ORF">Fmac_029920</name>
</gene>
<feature type="transmembrane region" description="Helical" evidence="2">
    <location>
        <begin position="104"/>
        <end position="123"/>
    </location>
</feature>
<feature type="compositionally biased region" description="Basic and acidic residues" evidence="1">
    <location>
        <begin position="239"/>
        <end position="250"/>
    </location>
</feature>
<dbReference type="PANTHER" id="PTHR34798:SF1">
    <property type="entry name" value="TIC-LIKE PROTEIN"/>
    <property type="match status" value="1"/>
</dbReference>
<protein>
    <submittedName>
        <fullName evidence="3">Uncharacterized protein</fullName>
    </submittedName>
</protein>
<evidence type="ECO:0000313" key="3">
    <source>
        <dbReference type="EMBL" id="KAL2320951.1"/>
    </source>
</evidence>
<keyword evidence="2" id="KW-0472">Membrane</keyword>
<keyword evidence="2" id="KW-0812">Transmembrane</keyword>
<keyword evidence="2" id="KW-1133">Transmembrane helix</keyword>
<dbReference type="EMBL" id="JBGMDY010000010">
    <property type="protein sequence ID" value="KAL2320951.1"/>
    <property type="molecule type" value="Genomic_DNA"/>
</dbReference>
<feature type="compositionally biased region" description="Basic and acidic residues" evidence="1">
    <location>
        <begin position="1"/>
        <end position="11"/>
    </location>
</feature>
<reference evidence="3 4" key="1">
    <citation type="submission" date="2024-08" db="EMBL/GenBank/DDBJ databases">
        <title>Insights into the chromosomal genome structure of Flemingia macrophylla.</title>
        <authorList>
            <person name="Ding Y."/>
            <person name="Zhao Y."/>
            <person name="Bi W."/>
            <person name="Wu M."/>
            <person name="Zhao G."/>
            <person name="Gong Y."/>
            <person name="Li W."/>
            <person name="Zhang P."/>
        </authorList>
    </citation>
    <scope>NUCLEOTIDE SEQUENCE [LARGE SCALE GENOMIC DNA]</scope>
    <source>
        <strain evidence="3">DYQJB</strain>
        <tissue evidence="3">Leaf</tissue>
    </source>
</reference>
<feature type="compositionally biased region" description="Polar residues" evidence="1">
    <location>
        <begin position="191"/>
        <end position="201"/>
    </location>
</feature>
<keyword evidence="4" id="KW-1185">Reference proteome</keyword>
<evidence type="ECO:0000313" key="4">
    <source>
        <dbReference type="Proteomes" id="UP001603857"/>
    </source>
</evidence>
<proteinExistence type="predicted"/>
<dbReference type="AlphaFoldDB" id="A0ABD1LBP5"/>
<dbReference type="InterPro" id="IPR039317">
    <property type="entry name" value="TIC"/>
</dbReference>